<evidence type="ECO:0000313" key="3">
    <source>
        <dbReference type="EMBL" id="SFO43685.1"/>
    </source>
</evidence>
<organism evidence="3 4">
    <name type="scientific">Pseudonocardia ammonioxydans</name>
    <dbReference type="NCBI Taxonomy" id="260086"/>
    <lineage>
        <taxon>Bacteria</taxon>
        <taxon>Bacillati</taxon>
        <taxon>Actinomycetota</taxon>
        <taxon>Actinomycetes</taxon>
        <taxon>Pseudonocardiales</taxon>
        <taxon>Pseudonocardiaceae</taxon>
        <taxon>Pseudonocardia</taxon>
    </lineage>
</organism>
<proteinExistence type="inferred from homology"/>
<dbReference type="InterPro" id="IPR005247">
    <property type="entry name" value="YbhB_YbcL/LppC-like"/>
</dbReference>
<dbReference type="InterPro" id="IPR008914">
    <property type="entry name" value="PEBP"/>
</dbReference>
<dbReference type="Proteomes" id="UP000199614">
    <property type="component" value="Unassembled WGS sequence"/>
</dbReference>
<protein>
    <recommendedName>
        <fullName evidence="5">Phosphatidylethanolamine-binding protein</fullName>
    </recommendedName>
</protein>
<accession>A0A1I5H5Z8</accession>
<gene>
    <name evidence="3" type="ORF">SAMN05216207_105811</name>
</gene>
<dbReference type="STRING" id="260086.SAMN05216207_105811"/>
<dbReference type="RefSeq" id="WP_093355159.1">
    <property type="nucleotide sequence ID" value="NZ_FOUY01000058.1"/>
</dbReference>
<evidence type="ECO:0000256" key="1">
    <source>
        <dbReference type="ARBA" id="ARBA00007120"/>
    </source>
</evidence>
<sequence>MPDPGSHAYDVKRTRLRAQYDDEGTRHTNDGKADRAANAELERDYPPRTLGDPDRAAGPRGERGGSGAGGEALTLRSTAFVDQDLIPAESLELGPPLEWTDTTGATAEYALVCEDRDADDAVYWLAVGIPKQVTGITSALALPDGAIAGHADDGTVGWRAPQPPVGDSHRLVFRLLAVDRPLGLGKGVTPAQLQEAAEGHVIAHGTLVGVVTR</sequence>
<dbReference type="CDD" id="cd00865">
    <property type="entry name" value="PEBP_bact_arch"/>
    <property type="match status" value="1"/>
</dbReference>
<dbReference type="AlphaFoldDB" id="A0A1I5H5Z8"/>
<dbReference type="Pfam" id="PF01161">
    <property type="entry name" value="PBP"/>
    <property type="match status" value="1"/>
</dbReference>
<dbReference type="NCBIfam" id="TIGR00481">
    <property type="entry name" value="YbhB/YbcL family Raf kinase inhibitor-like protein"/>
    <property type="match status" value="1"/>
</dbReference>
<reference evidence="3 4" key="1">
    <citation type="submission" date="2016-10" db="EMBL/GenBank/DDBJ databases">
        <authorList>
            <person name="de Groot N.N."/>
        </authorList>
    </citation>
    <scope>NUCLEOTIDE SEQUENCE [LARGE SCALE GENOMIC DNA]</scope>
    <source>
        <strain evidence="3 4">CGMCC 4.1877</strain>
    </source>
</reference>
<evidence type="ECO:0000256" key="2">
    <source>
        <dbReference type="SAM" id="MobiDB-lite"/>
    </source>
</evidence>
<evidence type="ECO:0000313" key="4">
    <source>
        <dbReference type="Proteomes" id="UP000199614"/>
    </source>
</evidence>
<evidence type="ECO:0008006" key="5">
    <source>
        <dbReference type="Google" id="ProtNLM"/>
    </source>
</evidence>
<comment type="similarity">
    <text evidence="1">Belongs to the UPF0098 family.</text>
</comment>
<dbReference type="EMBL" id="FOUY01000058">
    <property type="protein sequence ID" value="SFO43685.1"/>
    <property type="molecule type" value="Genomic_DNA"/>
</dbReference>
<name>A0A1I5H5Z8_PSUAM</name>
<dbReference type="SUPFAM" id="SSF49777">
    <property type="entry name" value="PEBP-like"/>
    <property type="match status" value="1"/>
</dbReference>
<feature type="compositionally biased region" description="Basic and acidic residues" evidence="2">
    <location>
        <begin position="9"/>
        <end position="63"/>
    </location>
</feature>
<feature type="region of interest" description="Disordered" evidence="2">
    <location>
        <begin position="1"/>
        <end position="71"/>
    </location>
</feature>
<dbReference type="OrthoDB" id="9797506at2"/>
<dbReference type="Gene3D" id="3.90.280.10">
    <property type="entry name" value="PEBP-like"/>
    <property type="match status" value="1"/>
</dbReference>
<dbReference type="InterPro" id="IPR036610">
    <property type="entry name" value="PEBP-like_sf"/>
</dbReference>
<keyword evidence="4" id="KW-1185">Reference proteome</keyword>